<gene>
    <name evidence="3" type="ORF">FCH28_16730</name>
</gene>
<dbReference type="SUPFAM" id="SSF110087">
    <property type="entry name" value="DR1885-like metal-binding protein"/>
    <property type="match status" value="1"/>
</dbReference>
<evidence type="ECO:0000256" key="1">
    <source>
        <dbReference type="SAM" id="MobiDB-lite"/>
    </source>
</evidence>
<evidence type="ECO:0000313" key="3">
    <source>
        <dbReference type="EMBL" id="TJZ52831.1"/>
    </source>
</evidence>
<dbReference type="InterPro" id="IPR007410">
    <property type="entry name" value="LpqE-like"/>
</dbReference>
<protein>
    <submittedName>
        <fullName evidence="3">Copper chaperone PCu(A)C</fullName>
    </submittedName>
</protein>
<reference evidence="3 4" key="1">
    <citation type="submission" date="2019-04" db="EMBL/GenBank/DDBJ databases">
        <title>Streptomyces piniterrae sp. nov., a heliquinomycin-producing actinomycete isolated from rhizosphere soil of Pinus yunnanensis.</title>
        <authorList>
            <person name="Zhuang X."/>
            <person name="Zhao J."/>
        </authorList>
    </citation>
    <scope>NUCLEOTIDE SEQUENCE [LARGE SCALE GENOMIC DNA]</scope>
    <source>
        <strain evidence="4">jys28</strain>
    </source>
</reference>
<feature type="compositionally biased region" description="Low complexity" evidence="1">
    <location>
        <begin position="190"/>
        <end position="211"/>
    </location>
</feature>
<accession>A0A4U0NFD6</accession>
<dbReference type="RefSeq" id="WP_136740846.1">
    <property type="nucleotide sequence ID" value="NZ_SUMB01000005.1"/>
</dbReference>
<dbReference type="AlphaFoldDB" id="A0A4U0NFD6"/>
<keyword evidence="4" id="KW-1185">Reference proteome</keyword>
<dbReference type="PROSITE" id="PS51257">
    <property type="entry name" value="PROKAR_LIPOPROTEIN"/>
    <property type="match status" value="1"/>
</dbReference>
<evidence type="ECO:0000256" key="2">
    <source>
        <dbReference type="SAM" id="SignalP"/>
    </source>
</evidence>
<feature type="compositionally biased region" description="Polar residues" evidence="1">
    <location>
        <begin position="174"/>
        <end position="188"/>
    </location>
</feature>
<dbReference type="Pfam" id="PF04314">
    <property type="entry name" value="PCuAC"/>
    <property type="match status" value="1"/>
</dbReference>
<feature type="signal peptide" evidence="2">
    <location>
        <begin position="1"/>
        <end position="26"/>
    </location>
</feature>
<feature type="region of interest" description="Disordered" evidence="1">
    <location>
        <begin position="170"/>
        <end position="221"/>
    </location>
</feature>
<evidence type="ECO:0000313" key="4">
    <source>
        <dbReference type="Proteomes" id="UP000308697"/>
    </source>
</evidence>
<comment type="caution">
    <text evidence="3">The sequence shown here is derived from an EMBL/GenBank/DDBJ whole genome shotgun (WGS) entry which is preliminary data.</text>
</comment>
<dbReference type="OrthoDB" id="3824824at2"/>
<dbReference type="Proteomes" id="UP000308697">
    <property type="component" value="Unassembled WGS sequence"/>
</dbReference>
<dbReference type="InterPro" id="IPR036182">
    <property type="entry name" value="PCuAC_sf"/>
</dbReference>
<proteinExistence type="predicted"/>
<name>A0A4U0NFD6_9ACTN</name>
<dbReference type="Gene3D" id="2.60.40.1890">
    <property type="entry name" value="PCu(A)C copper chaperone"/>
    <property type="match status" value="1"/>
</dbReference>
<dbReference type="EMBL" id="SUMB01000005">
    <property type="protein sequence ID" value="TJZ52831.1"/>
    <property type="molecule type" value="Genomic_DNA"/>
</dbReference>
<feature type="chain" id="PRO_5020556005" evidence="2">
    <location>
        <begin position="27"/>
        <end position="221"/>
    </location>
</feature>
<keyword evidence="2" id="KW-0732">Signal</keyword>
<organism evidence="3 4">
    <name type="scientific">Streptomyces piniterrae</name>
    <dbReference type="NCBI Taxonomy" id="2571125"/>
    <lineage>
        <taxon>Bacteria</taxon>
        <taxon>Bacillati</taxon>
        <taxon>Actinomycetota</taxon>
        <taxon>Actinomycetes</taxon>
        <taxon>Kitasatosporales</taxon>
        <taxon>Streptomycetaceae</taxon>
        <taxon>Streptomyces</taxon>
    </lineage>
</organism>
<sequence>MSRSLRRGVLAATVLSLSIASLSACGAGNDAQTLQVKPDNAATAVGDIKIQNANVITQPDLNAKGPAVISVTLFNNGAKDQKLTAISVDGTGKSAKLSPAKGASGPITVPAGGSVVIGGEGNAAAVLASGRESVKDGGSQPLTFNFSSAGKIDIAAFVVPAQKYFTGWGPSEVPQPSGSATPSGTAKPSESATPTGEATPTGAASPTGKATNEAHGAHEGH</sequence>